<feature type="compositionally biased region" description="Low complexity" evidence="1">
    <location>
        <begin position="24"/>
        <end position="40"/>
    </location>
</feature>
<evidence type="ECO:0000256" key="1">
    <source>
        <dbReference type="SAM" id="MobiDB-lite"/>
    </source>
</evidence>
<reference evidence="2 3" key="1">
    <citation type="journal article" date="2010" name="Cell">
        <title>The genome of Naegleria gruberi illuminates early eukaryotic versatility.</title>
        <authorList>
            <person name="Fritz-Laylin L.K."/>
            <person name="Prochnik S.E."/>
            <person name="Ginger M.L."/>
            <person name="Dacks J.B."/>
            <person name="Carpenter M.L."/>
            <person name="Field M.C."/>
            <person name="Kuo A."/>
            <person name="Paredez A."/>
            <person name="Chapman J."/>
            <person name="Pham J."/>
            <person name="Shu S."/>
            <person name="Neupane R."/>
            <person name="Cipriano M."/>
            <person name="Mancuso J."/>
            <person name="Tu H."/>
            <person name="Salamov A."/>
            <person name="Lindquist E."/>
            <person name="Shapiro H."/>
            <person name="Lucas S."/>
            <person name="Grigoriev I.V."/>
            <person name="Cande W.Z."/>
            <person name="Fulton C."/>
            <person name="Rokhsar D.S."/>
            <person name="Dawson S.C."/>
        </authorList>
    </citation>
    <scope>NUCLEOTIDE SEQUENCE [LARGE SCALE GENOMIC DNA]</scope>
    <source>
        <strain evidence="2 3">NEG-M</strain>
    </source>
</reference>
<gene>
    <name evidence="2" type="ORF">NAEGRDRAFT_51871</name>
</gene>
<dbReference type="Proteomes" id="UP000006671">
    <property type="component" value="Unassembled WGS sequence"/>
</dbReference>
<feature type="region of interest" description="Disordered" evidence="1">
    <location>
        <begin position="1"/>
        <end position="46"/>
    </location>
</feature>
<organism evidence="3">
    <name type="scientific">Naegleria gruberi</name>
    <name type="common">Amoeba</name>
    <dbReference type="NCBI Taxonomy" id="5762"/>
    <lineage>
        <taxon>Eukaryota</taxon>
        <taxon>Discoba</taxon>
        <taxon>Heterolobosea</taxon>
        <taxon>Tetramitia</taxon>
        <taxon>Eutetramitia</taxon>
        <taxon>Vahlkampfiidae</taxon>
        <taxon>Naegleria</taxon>
    </lineage>
</organism>
<feature type="compositionally biased region" description="Basic and acidic residues" evidence="1">
    <location>
        <begin position="7"/>
        <end position="21"/>
    </location>
</feature>
<accession>D2VSB9</accession>
<dbReference type="InterPro" id="IPR027417">
    <property type="entry name" value="P-loop_NTPase"/>
</dbReference>
<name>D2VSB9_NAEGR</name>
<dbReference type="VEuPathDB" id="AmoebaDB:NAEGRDRAFT_51871"/>
<dbReference type="AlphaFoldDB" id="D2VSB9"/>
<evidence type="ECO:0000313" key="3">
    <source>
        <dbReference type="Proteomes" id="UP000006671"/>
    </source>
</evidence>
<sequence>MHKRKLDKLAEHEMLNKKNKQEATTSNNSSNSKPTSPTNSANKIGTSIATKDLTTATLRLKFVNREKEAERIVNTLASNKHSSLSNSKLVSLFQTFGIGKTSLVRRFREVYEFKYGVWKEEYKWIRDLQLFELDFRYFPIVLYSGQTIESMSQKIADFVVWSYECQLIQKAIENTPPELLKQRRRFHQKLKNITNQEHYSASQIFQALNSDESLPEGYLVFIDEVDAILLNDFEGQLKDSKWNTCKIGCDDLYLSRFQELWSDVTHLITPIRSTVIFSGHIPVHLALQENNQIFKGSLPSDYCLVFLSSMTKEVIQILLEQSVVQKGECKISLLDAFKLLGLNDIEEFIDILVDYTVLEDNVIKIIIPKLMKDSILKNLAQFKAPISGIRYQLLQNNNNVLKAPKALELSVIDLLAEMLVISFTKTREVILFGDLCGGIFKDTFFSNLELPSNFETHNKLIPGFSPTSTTEKFDYQTMGFGKYLKTSYTSFISVLDDAMSGNQFCAAIPGGETNTGFDILITLNKTSSQLLRKLLLFDVELFEKNFTKDLLQKEIDQAVNFLPNTYSCDEKPSLQGDNLHFLLIMVVLGFSDELQRVIENNADNSGSLLITETCYLQDDGKLSYTKSRVGTESWLQLKKGGFQVLLLSKKGLQNLLSNELYSLFHNYCTKKKDLYREMICFQSGFFQNNSSPQTLEYSHTPFSDISSNIANIGSSQMHTVSQYSTSVLNIPALQRASGRIIIGNVVLDKLTPKCWKEDEIHVLLKECIGISENRLVIVEIYGSDFENIIDALISFNGDKEAKIKHALSQPLGVESVIIKNTIIRWVFNTLLEYTN</sequence>
<dbReference type="SUPFAM" id="SSF52540">
    <property type="entry name" value="P-loop containing nucleoside triphosphate hydrolases"/>
    <property type="match status" value="1"/>
</dbReference>
<dbReference type="EMBL" id="GG738893">
    <property type="protein sequence ID" value="EFC40395.1"/>
    <property type="molecule type" value="Genomic_DNA"/>
</dbReference>
<evidence type="ECO:0000313" key="2">
    <source>
        <dbReference type="EMBL" id="EFC40395.1"/>
    </source>
</evidence>
<protein>
    <submittedName>
        <fullName evidence="2">Predicted protein</fullName>
    </submittedName>
</protein>
<dbReference type="InParanoid" id="D2VSB9"/>
<dbReference type="KEGG" id="ngr:NAEGRDRAFT_51871"/>
<dbReference type="GeneID" id="8854749"/>
<dbReference type="RefSeq" id="XP_002673139.1">
    <property type="nucleotide sequence ID" value="XM_002673093.1"/>
</dbReference>
<proteinExistence type="predicted"/>
<keyword evidence="3" id="KW-1185">Reference proteome</keyword>
<dbReference type="Gene3D" id="3.40.50.300">
    <property type="entry name" value="P-loop containing nucleotide triphosphate hydrolases"/>
    <property type="match status" value="1"/>
</dbReference>